<dbReference type="AlphaFoldDB" id="X1M636"/>
<accession>X1M636</accession>
<feature type="transmembrane region" description="Helical" evidence="3">
    <location>
        <begin position="70"/>
        <end position="91"/>
    </location>
</feature>
<keyword evidence="3" id="KW-0812">Transmembrane</keyword>
<reference evidence="4" key="1">
    <citation type="journal article" date="2014" name="Front. Microbiol.">
        <title>High frequency of phylogenetically diverse reductive dehalogenase-homologous genes in deep subseafloor sedimentary metagenomes.</title>
        <authorList>
            <person name="Kawai M."/>
            <person name="Futagami T."/>
            <person name="Toyoda A."/>
            <person name="Takaki Y."/>
            <person name="Nishi S."/>
            <person name="Hori S."/>
            <person name="Arai W."/>
            <person name="Tsubouchi T."/>
            <person name="Morono Y."/>
            <person name="Uchiyama I."/>
            <person name="Ito T."/>
            <person name="Fujiyama A."/>
            <person name="Inagaki F."/>
            <person name="Takami H."/>
        </authorList>
    </citation>
    <scope>NUCLEOTIDE SEQUENCE</scope>
    <source>
        <strain evidence="4">Expedition CK06-06</strain>
    </source>
</reference>
<sequence length="129" mass="15109">LLIFKNSLIGIIFYPIILVFFCFFIFGASLVLAVLTIYFIDLENIWLFASKLMWFGTPIFYAIKGQTRLFYINLFNPMYYFITAARDLIIYNKMPETWMILGMIVYGLLSLIIGLLIFNKLKIKSAEMI</sequence>
<name>X1M636_9ZZZZ</name>
<dbReference type="GO" id="GO:0015920">
    <property type="term" value="P:lipopolysaccharide transport"/>
    <property type="evidence" value="ECO:0007669"/>
    <property type="project" value="TreeGrafter"/>
</dbReference>
<keyword evidence="2" id="KW-0813">Transport</keyword>
<keyword evidence="3" id="KW-1133">Transmembrane helix</keyword>
<dbReference type="EMBL" id="BARV01012974">
    <property type="protein sequence ID" value="GAI10140.1"/>
    <property type="molecule type" value="Genomic_DNA"/>
</dbReference>
<dbReference type="PANTHER" id="PTHR30413:SF8">
    <property type="entry name" value="TRANSPORT PERMEASE PROTEIN"/>
    <property type="match status" value="1"/>
</dbReference>
<gene>
    <name evidence="4" type="ORF">S06H3_23734</name>
</gene>
<feature type="transmembrane region" description="Helical" evidence="3">
    <location>
        <begin position="12"/>
        <end position="39"/>
    </location>
</feature>
<feature type="non-terminal residue" evidence="4">
    <location>
        <position position="1"/>
    </location>
</feature>
<feature type="transmembrane region" description="Helical" evidence="3">
    <location>
        <begin position="97"/>
        <end position="118"/>
    </location>
</feature>
<evidence type="ECO:0000256" key="2">
    <source>
        <dbReference type="ARBA" id="ARBA00022448"/>
    </source>
</evidence>
<evidence type="ECO:0000256" key="1">
    <source>
        <dbReference type="ARBA" id="ARBA00004429"/>
    </source>
</evidence>
<protein>
    <recommendedName>
        <fullName evidence="5">ABC-2 type transporter domain-containing protein</fullName>
    </recommendedName>
</protein>
<dbReference type="GO" id="GO:0005886">
    <property type="term" value="C:plasma membrane"/>
    <property type="evidence" value="ECO:0007669"/>
    <property type="project" value="UniProtKB-SubCell"/>
</dbReference>
<proteinExistence type="predicted"/>
<feature type="transmembrane region" description="Helical" evidence="3">
    <location>
        <begin position="45"/>
        <end position="63"/>
    </location>
</feature>
<organism evidence="4">
    <name type="scientific">marine sediment metagenome</name>
    <dbReference type="NCBI Taxonomy" id="412755"/>
    <lineage>
        <taxon>unclassified sequences</taxon>
        <taxon>metagenomes</taxon>
        <taxon>ecological metagenomes</taxon>
    </lineage>
</organism>
<evidence type="ECO:0008006" key="5">
    <source>
        <dbReference type="Google" id="ProtNLM"/>
    </source>
</evidence>
<comment type="subcellular location">
    <subcellularLocation>
        <location evidence="1">Cell inner membrane</location>
        <topology evidence="1">Multi-pass membrane protein</topology>
    </subcellularLocation>
</comment>
<evidence type="ECO:0000256" key="3">
    <source>
        <dbReference type="SAM" id="Phobius"/>
    </source>
</evidence>
<dbReference type="PANTHER" id="PTHR30413">
    <property type="entry name" value="INNER MEMBRANE TRANSPORT PERMEASE"/>
    <property type="match status" value="1"/>
</dbReference>
<comment type="caution">
    <text evidence="4">The sequence shown here is derived from an EMBL/GenBank/DDBJ whole genome shotgun (WGS) entry which is preliminary data.</text>
</comment>
<evidence type="ECO:0000313" key="4">
    <source>
        <dbReference type="EMBL" id="GAI10140.1"/>
    </source>
</evidence>
<keyword evidence="3" id="KW-0472">Membrane</keyword>